<keyword evidence="2" id="KW-0413">Isomerase</keyword>
<dbReference type="AlphaFoldDB" id="A0A3E3DFK3"/>
<comment type="caution">
    <text evidence="2">The sequence shown here is derived from an EMBL/GenBank/DDBJ whole genome shotgun (WGS) entry which is preliminary data.</text>
</comment>
<sequence>MGSGNAGRGGRPSLWIMEGNMKYTVSSLSFTCLTGSQMASLPEHFGIEIFYGWASERYWTELLKRCYQRERKSFSIHSPFDFYHMDSEIPDDQLFDYLSEPFDLYHRFSGTHYVVHTDSGGCRKLEEREKERLRARCMERINRFAEICESNGIGLVIENVPCPGGSGLFSQKDFTRLFQENSGLHALYDTGHGNMSGYDVRKLQAELKGQLVGYHLHDNFGDSDSHLRIGKGNMDWSAFMKGVKADTPGASMVLEYNEASVSDYEEDRKILESLVGE</sequence>
<dbReference type="GO" id="GO:0006284">
    <property type="term" value="P:base-excision repair"/>
    <property type="evidence" value="ECO:0007669"/>
    <property type="project" value="TreeGrafter"/>
</dbReference>
<evidence type="ECO:0000313" key="2">
    <source>
        <dbReference type="EMBL" id="RGD68060.1"/>
    </source>
</evidence>
<dbReference type="EMBL" id="QTJW01000019">
    <property type="protein sequence ID" value="RGD68060.1"/>
    <property type="molecule type" value="Genomic_DNA"/>
</dbReference>
<dbReference type="GO" id="GO:0003906">
    <property type="term" value="F:DNA-(apurinic or apyrimidinic site) endonuclease activity"/>
    <property type="evidence" value="ECO:0007669"/>
    <property type="project" value="TreeGrafter"/>
</dbReference>
<gene>
    <name evidence="2" type="ORF">DWX31_24015</name>
</gene>
<dbReference type="Proteomes" id="UP000261023">
    <property type="component" value="Unassembled WGS sequence"/>
</dbReference>
<dbReference type="GO" id="GO:0008081">
    <property type="term" value="F:phosphoric diester hydrolase activity"/>
    <property type="evidence" value="ECO:0007669"/>
    <property type="project" value="TreeGrafter"/>
</dbReference>
<dbReference type="GO" id="GO:0003677">
    <property type="term" value="F:DNA binding"/>
    <property type="evidence" value="ECO:0007669"/>
    <property type="project" value="InterPro"/>
</dbReference>
<dbReference type="OrthoDB" id="9801960at2"/>
<accession>A0A3E3DFK3</accession>
<dbReference type="Gene3D" id="3.20.20.150">
    <property type="entry name" value="Divalent-metal-dependent TIM barrel enzymes"/>
    <property type="match status" value="1"/>
</dbReference>
<dbReference type="PANTHER" id="PTHR21445:SF0">
    <property type="entry name" value="APURINIC-APYRIMIDINIC ENDONUCLEASE"/>
    <property type="match status" value="1"/>
</dbReference>
<name>A0A3E3DFK3_9FIRM</name>
<dbReference type="Pfam" id="PF01261">
    <property type="entry name" value="AP_endonuc_2"/>
    <property type="match status" value="1"/>
</dbReference>
<dbReference type="InterPro" id="IPR036237">
    <property type="entry name" value="Xyl_isomerase-like_sf"/>
</dbReference>
<dbReference type="SUPFAM" id="SSF51658">
    <property type="entry name" value="Xylose isomerase-like"/>
    <property type="match status" value="1"/>
</dbReference>
<dbReference type="InterPro" id="IPR001719">
    <property type="entry name" value="AP_endonuc_2"/>
</dbReference>
<evidence type="ECO:0000259" key="1">
    <source>
        <dbReference type="Pfam" id="PF01261"/>
    </source>
</evidence>
<dbReference type="PANTHER" id="PTHR21445">
    <property type="entry name" value="ENDONUCLEASE IV ENDODEOXYRIBONUCLEASE IV"/>
    <property type="match status" value="1"/>
</dbReference>
<organism evidence="2 3">
    <name type="scientific">Hungatella hathewayi</name>
    <dbReference type="NCBI Taxonomy" id="154046"/>
    <lineage>
        <taxon>Bacteria</taxon>
        <taxon>Bacillati</taxon>
        <taxon>Bacillota</taxon>
        <taxon>Clostridia</taxon>
        <taxon>Lachnospirales</taxon>
        <taxon>Lachnospiraceae</taxon>
        <taxon>Hungatella</taxon>
    </lineage>
</organism>
<protein>
    <submittedName>
        <fullName evidence="2">Sugar phosphate isomerase/epimerase</fullName>
    </submittedName>
</protein>
<dbReference type="GO" id="GO:0008270">
    <property type="term" value="F:zinc ion binding"/>
    <property type="evidence" value="ECO:0007669"/>
    <property type="project" value="InterPro"/>
</dbReference>
<proteinExistence type="predicted"/>
<dbReference type="GO" id="GO:0016853">
    <property type="term" value="F:isomerase activity"/>
    <property type="evidence" value="ECO:0007669"/>
    <property type="project" value="UniProtKB-KW"/>
</dbReference>
<dbReference type="InterPro" id="IPR013022">
    <property type="entry name" value="Xyl_isomerase-like_TIM-brl"/>
</dbReference>
<reference evidence="2 3" key="1">
    <citation type="submission" date="2018-08" db="EMBL/GenBank/DDBJ databases">
        <title>A genome reference for cultivated species of the human gut microbiota.</title>
        <authorList>
            <person name="Zou Y."/>
            <person name="Xue W."/>
            <person name="Luo G."/>
        </authorList>
    </citation>
    <scope>NUCLEOTIDE SEQUENCE [LARGE SCALE GENOMIC DNA]</scope>
    <source>
        <strain evidence="2 3">AF19-13AC</strain>
    </source>
</reference>
<feature type="domain" description="Xylose isomerase-like TIM barrel" evidence="1">
    <location>
        <begin position="58"/>
        <end position="272"/>
    </location>
</feature>
<evidence type="ECO:0000313" key="3">
    <source>
        <dbReference type="Proteomes" id="UP000261023"/>
    </source>
</evidence>